<dbReference type="EnsemblMetazoa" id="G18621.1">
    <property type="protein sequence ID" value="G18621.1:cds"/>
    <property type="gene ID" value="G18621"/>
</dbReference>
<sequence length="333" mass="37662">MGSKPSIPVVKLPRDTVVIVTGASSGIGYETAKYIAMMGAKVILACRDQQKANEAMRRMDAEFQEEKRQNSTNIIRDDHLTVEFMQLDLASLDSTMKFIETFKAKYDRLNLLICNAGTYSKNKVMTEDNFELTYQVNYLSHFLIVAHLIPILMKSGKDCRIVFVCSEAHQKAKFDVVLAEQGKSTPYDATSIYNNTKLFQIMQMYCVDKILLHSDVEVCCVNPGVVDTDLYRNHLPEGEPGVRQFCMNCCGLIKTPHTGCATTVYAAVNPELIGISRGYYKHSRAAPSWPSKAGRDPEYQNFLWNCTRELLKKYIPSDIDKLLDVKVETNNKH</sequence>
<proteinExistence type="inferred from homology"/>
<dbReference type="OrthoDB" id="191139at2759"/>
<dbReference type="InterPro" id="IPR002347">
    <property type="entry name" value="SDR_fam"/>
</dbReference>
<dbReference type="KEGG" id="crg:105337539"/>
<evidence type="ECO:0000313" key="4">
    <source>
        <dbReference type="Proteomes" id="UP000005408"/>
    </source>
</evidence>
<dbReference type="Pfam" id="PF00106">
    <property type="entry name" value="adh_short"/>
    <property type="match status" value="1"/>
</dbReference>
<evidence type="ECO:0000313" key="3">
    <source>
        <dbReference type="EnsemblMetazoa" id="G18621.3:cds"/>
    </source>
</evidence>
<dbReference type="SUPFAM" id="SSF51735">
    <property type="entry name" value="NAD(P)-binding Rossmann-fold domains"/>
    <property type="match status" value="1"/>
</dbReference>
<dbReference type="GeneID" id="105337539"/>
<dbReference type="PANTHER" id="PTHR24320:SF152">
    <property type="entry name" value="SHORT-CHAIN DEHYDROGENASE_REDUCTASE FAMILY PROTEIN"/>
    <property type="match status" value="1"/>
</dbReference>
<dbReference type="InterPro" id="IPR036291">
    <property type="entry name" value="NAD(P)-bd_dom_sf"/>
</dbReference>
<protein>
    <recommendedName>
        <fullName evidence="5">WW domain-containing oxidoreductase</fullName>
    </recommendedName>
</protein>
<dbReference type="PRINTS" id="PR00081">
    <property type="entry name" value="GDHRDH"/>
</dbReference>
<evidence type="ECO:0000256" key="2">
    <source>
        <dbReference type="ARBA" id="ARBA00023002"/>
    </source>
</evidence>
<dbReference type="Gene3D" id="3.40.50.720">
    <property type="entry name" value="NAD(P)-binding Rossmann-like Domain"/>
    <property type="match status" value="1"/>
</dbReference>
<accession>A0A8W8JEM1</accession>
<dbReference type="OMA" id="HTGCATT"/>
<keyword evidence="2" id="KW-0560">Oxidoreductase</keyword>
<dbReference type="Proteomes" id="UP000005408">
    <property type="component" value="Unassembled WGS sequence"/>
</dbReference>
<evidence type="ECO:0000256" key="1">
    <source>
        <dbReference type="ARBA" id="ARBA00006484"/>
    </source>
</evidence>
<dbReference type="EnsemblMetazoa" id="G18621.3">
    <property type="protein sequence ID" value="G18621.3:cds"/>
    <property type="gene ID" value="G18621"/>
</dbReference>
<dbReference type="RefSeq" id="XP_011440579.2">
    <property type="nucleotide sequence ID" value="XM_011442277.4"/>
</dbReference>
<reference evidence="3" key="1">
    <citation type="submission" date="2022-08" db="UniProtKB">
        <authorList>
            <consortium name="EnsemblMetazoa"/>
        </authorList>
    </citation>
    <scope>IDENTIFICATION</scope>
    <source>
        <strain evidence="3">05x7-T-G4-1.051#20</strain>
    </source>
</reference>
<dbReference type="PANTHER" id="PTHR24320">
    <property type="entry name" value="RETINOL DEHYDROGENASE"/>
    <property type="match status" value="1"/>
</dbReference>
<dbReference type="AlphaFoldDB" id="A0A8W8JEM1"/>
<name>A0A8W8JEM1_MAGGI</name>
<keyword evidence="4" id="KW-1185">Reference proteome</keyword>
<dbReference type="GO" id="GO:0016491">
    <property type="term" value="F:oxidoreductase activity"/>
    <property type="evidence" value="ECO:0007669"/>
    <property type="project" value="UniProtKB-KW"/>
</dbReference>
<comment type="similarity">
    <text evidence="1">Belongs to the short-chain dehydrogenases/reductases (SDR) family.</text>
</comment>
<organism evidence="3 4">
    <name type="scientific">Magallana gigas</name>
    <name type="common">Pacific oyster</name>
    <name type="synonym">Crassostrea gigas</name>
    <dbReference type="NCBI Taxonomy" id="29159"/>
    <lineage>
        <taxon>Eukaryota</taxon>
        <taxon>Metazoa</taxon>
        <taxon>Spiralia</taxon>
        <taxon>Lophotrochozoa</taxon>
        <taxon>Mollusca</taxon>
        <taxon>Bivalvia</taxon>
        <taxon>Autobranchia</taxon>
        <taxon>Pteriomorphia</taxon>
        <taxon>Ostreida</taxon>
        <taxon>Ostreoidea</taxon>
        <taxon>Ostreidae</taxon>
        <taxon>Magallana</taxon>
    </lineage>
</organism>
<evidence type="ECO:0008006" key="5">
    <source>
        <dbReference type="Google" id="ProtNLM"/>
    </source>
</evidence>